<gene>
    <name evidence="2" type="ORF">DAEQUDRAFT_766680</name>
</gene>
<keyword evidence="3" id="KW-1185">Reference proteome</keyword>
<dbReference type="Proteomes" id="UP000076727">
    <property type="component" value="Unassembled WGS sequence"/>
</dbReference>
<name>A0A165PEI6_9APHY</name>
<feature type="compositionally biased region" description="Pro residues" evidence="1">
    <location>
        <begin position="60"/>
        <end position="71"/>
    </location>
</feature>
<evidence type="ECO:0000256" key="1">
    <source>
        <dbReference type="SAM" id="MobiDB-lite"/>
    </source>
</evidence>
<feature type="region of interest" description="Disordered" evidence="1">
    <location>
        <begin position="47"/>
        <end position="88"/>
    </location>
</feature>
<proteinExistence type="predicted"/>
<sequence>MSENTWEPESHFLSSTEETLDEYKRVHHLALLYGYKEAHRLGVIRISPPETDSAPQTSACPPPLPTTPSPSMPMTNSGSLPSFPTSDSTALPTSDLTLPTVSVTDAVSRASASAYAAAIDYSTPATPFSLLDASLKCRLLPDGKLNWPMVSQLLAAPHTFI</sequence>
<accession>A0A165PEI6</accession>
<dbReference type="CDD" id="cd00024">
    <property type="entry name" value="CD_CSD"/>
    <property type="match status" value="1"/>
</dbReference>
<reference evidence="2 3" key="1">
    <citation type="journal article" date="2016" name="Mol. Biol. Evol.">
        <title>Comparative Genomics of Early-Diverging Mushroom-Forming Fungi Provides Insights into the Origins of Lignocellulose Decay Capabilities.</title>
        <authorList>
            <person name="Nagy L.G."/>
            <person name="Riley R."/>
            <person name="Tritt A."/>
            <person name="Adam C."/>
            <person name="Daum C."/>
            <person name="Floudas D."/>
            <person name="Sun H."/>
            <person name="Yadav J.S."/>
            <person name="Pangilinan J."/>
            <person name="Larsson K.H."/>
            <person name="Matsuura K."/>
            <person name="Barry K."/>
            <person name="Labutti K."/>
            <person name="Kuo R."/>
            <person name="Ohm R.A."/>
            <person name="Bhattacharya S.S."/>
            <person name="Shirouzu T."/>
            <person name="Yoshinaga Y."/>
            <person name="Martin F.M."/>
            <person name="Grigoriev I.V."/>
            <person name="Hibbett D.S."/>
        </authorList>
    </citation>
    <scope>NUCLEOTIDE SEQUENCE [LARGE SCALE GENOMIC DNA]</scope>
    <source>
        <strain evidence="2 3">L-15889</strain>
    </source>
</reference>
<feature type="compositionally biased region" description="Polar residues" evidence="1">
    <location>
        <begin position="76"/>
        <end position="88"/>
    </location>
</feature>
<evidence type="ECO:0000313" key="2">
    <source>
        <dbReference type="EMBL" id="KZT68111.1"/>
    </source>
</evidence>
<evidence type="ECO:0000313" key="3">
    <source>
        <dbReference type="Proteomes" id="UP000076727"/>
    </source>
</evidence>
<dbReference type="EMBL" id="KV429070">
    <property type="protein sequence ID" value="KZT68111.1"/>
    <property type="molecule type" value="Genomic_DNA"/>
</dbReference>
<protein>
    <submittedName>
        <fullName evidence="2">Uncharacterized protein</fullName>
    </submittedName>
</protein>
<dbReference type="AlphaFoldDB" id="A0A165PEI6"/>
<dbReference type="STRING" id="1314783.A0A165PEI6"/>
<organism evidence="2 3">
    <name type="scientific">Daedalea quercina L-15889</name>
    <dbReference type="NCBI Taxonomy" id="1314783"/>
    <lineage>
        <taxon>Eukaryota</taxon>
        <taxon>Fungi</taxon>
        <taxon>Dikarya</taxon>
        <taxon>Basidiomycota</taxon>
        <taxon>Agaricomycotina</taxon>
        <taxon>Agaricomycetes</taxon>
        <taxon>Polyporales</taxon>
        <taxon>Fomitopsis</taxon>
    </lineage>
</organism>